<keyword evidence="8" id="KW-0249">Electron transport</keyword>
<protein>
    <submittedName>
        <fullName evidence="13">Cytochrome bd-II ubiquinol oxidase subunit 2</fullName>
    </submittedName>
</protein>
<evidence type="ECO:0000313" key="13">
    <source>
        <dbReference type="EMBL" id="QYF48317.1"/>
    </source>
</evidence>
<feature type="transmembrane region" description="Helical" evidence="12">
    <location>
        <begin position="155"/>
        <end position="175"/>
    </location>
</feature>
<feature type="transmembrane region" description="Helical" evidence="12">
    <location>
        <begin position="20"/>
        <end position="41"/>
    </location>
</feature>
<keyword evidence="7" id="KW-0479">Metal-binding</keyword>
<gene>
    <name evidence="13" type="ORF">RHABOEDO_000449</name>
</gene>
<proteinExistence type="inferred from homology"/>
<evidence type="ECO:0000256" key="12">
    <source>
        <dbReference type="SAM" id="Phobius"/>
    </source>
</evidence>
<feature type="transmembrane region" description="Helical" evidence="12">
    <location>
        <begin position="131"/>
        <end position="148"/>
    </location>
</feature>
<comment type="similarity">
    <text evidence="2">Belongs to the cytochrome ubiquinol oxidase subunit 2 family.</text>
</comment>
<keyword evidence="4" id="KW-1003">Cell membrane</keyword>
<evidence type="ECO:0000256" key="8">
    <source>
        <dbReference type="ARBA" id="ARBA00022982"/>
    </source>
</evidence>
<keyword evidence="9 12" id="KW-1133">Transmembrane helix</keyword>
<dbReference type="Proteomes" id="UP000826014">
    <property type="component" value="Chromosome"/>
</dbReference>
<feature type="transmembrane region" description="Helical" evidence="12">
    <location>
        <begin position="61"/>
        <end position="83"/>
    </location>
</feature>
<keyword evidence="3" id="KW-0813">Transport</keyword>
<keyword evidence="10" id="KW-0408">Iron</keyword>
<dbReference type="PANTHER" id="PTHR43141">
    <property type="entry name" value="CYTOCHROME BD2 SUBUNIT II"/>
    <property type="match status" value="1"/>
</dbReference>
<evidence type="ECO:0000256" key="6">
    <source>
        <dbReference type="ARBA" id="ARBA00022692"/>
    </source>
</evidence>
<keyword evidence="6 12" id="KW-0812">Transmembrane</keyword>
<sequence length="241" mass="27652">MEFRSKKESSLWRRTWDVLFFLASLFISIDLGLILGNLIQGMPLNHTGIILWDQLHFMNPYAFLIACFTLIFFTLHGCLYLLIKTEGDIQKHLVKLIYPLVITFLTLWLVTTLATYEYFPFMMDRIFKHPSLVIFVIISLFGIFSIPYQLYKERFGWAFIGSCIAILSLMLLYAIGTYPDLIISSKDPKNLSLSIFNSSSSPITLSVIFIVALAGAPLSIFYVSYVYKVFKGKVKLDPTSY</sequence>
<evidence type="ECO:0000256" key="5">
    <source>
        <dbReference type="ARBA" id="ARBA00022617"/>
    </source>
</evidence>
<evidence type="ECO:0000256" key="9">
    <source>
        <dbReference type="ARBA" id="ARBA00022989"/>
    </source>
</evidence>
<name>A0ABX8UZC4_9BACT</name>
<feature type="transmembrane region" description="Helical" evidence="12">
    <location>
        <begin position="95"/>
        <end position="119"/>
    </location>
</feature>
<keyword evidence="14" id="KW-1185">Reference proteome</keyword>
<dbReference type="Pfam" id="PF02322">
    <property type="entry name" value="Cyt_bd_oxida_II"/>
    <property type="match status" value="1"/>
</dbReference>
<organism evidence="13 14">
    <name type="scientific">Candidatus Rhabdochlamydia oedothoracis</name>
    <dbReference type="NCBI Taxonomy" id="2720720"/>
    <lineage>
        <taxon>Bacteria</taxon>
        <taxon>Pseudomonadati</taxon>
        <taxon>Chlamydiota</taxon>
        <taxon>Chlamydiia</taxon>
        <taxon>Parachlamydiales</taxon>
        <taxon>Candidatus Rhabdochlamydiaceae</taxon>
        <taxon>Candidatus Rhabdochlamydia</taxon>
    </lineage>
</organism>
<reference evidence="13 14" key="1">
    <citation type="journal article" date="2022" name="bioRxiv">
        <title>Ecology and evolution of chlamydial symbionts of arthropods.</title>
        <authorList>
            <person name="Halter T."/>
            <person name="Koestlbacher S."/>
            <person name="Collingro A."/>
            <person name="Sixt B.S."/>
            <person name="Toenshoff E.R."/>
            <person name="Hendrickx F."/>
            <person name="Kostanjsek R."/>
            <person name="Horn M."/>
        </authorList>
    </citation>
    <scope>NUCLEOTIDE SEQUENCE [LARGE SCALE GENOMIC DNA]</scope>
    <source>
        <strain evidence="13">W744xW776</strain>
    </source>
</reference>
<keyword evidence="5" id="KW-0349">Heme</keyword>
<comment type="subcellular location">
    <subcellularLocation>
        <location evidence="1">Cell membrane</location>
        <topology evidence="1">Multi-pass membrane protein</topology>
    </subcellularLocation>
</comment>
<evidence type="ECO:0000256" key="2">
    <source>
        <dbReference type="ARBA" id="ARBA00007543"/>
    </source>
</evidence>
<evidence type="ECO:0000256" key="4">
    <source>
        <dbReference type="ARBA" id="ARBA00022475"/>
    </source>
</evidence>
<dbReference type="EMBL" id="CP075587">
    <property type="protein sequence ID" value="QYF48317.1"/>
    <property type="molecule type" value="Genomic_DNA"/>
</dbReference>
<keyword evidence="11 12" id="KW-0472">Membrane</keyword>
<evidence type="ECO:0000313" key="14">
    <source>
        <dbReference type="Proteomes" id="UP000826014"/>
    </source>
</evidence>
<dbReference type="PANTHER" id="PTHR43141:SF5">
    <property type="entry name" value="CYTOCHROME BD-I UBIQUINOL OXIDASE SUBUNIT 2"/>
    <property type="match status" value="1"/>
</dbReference>
<evidence type="ECO:0000256" key="3">
    <source>
        <dbReference type="ARBA" id="ARBA00022448"/>
    </source>
</evidence>
<accession>A0ABX8UZC4</accession>
<evidence type="ECO:0000256" key="11">
    <source>
        <dbReference type="ARBA" id="ARBA00023136"/>
    </source>
</evidence>
<evidence type="ECO:0000256" key="7">
    <source>
        <dbReference type="ARBA" id="ARBA00022723"/>
    </source>
</evidence>
<feature type="transmembrane region" description="Helical" evidence="12">
    <location>
        <begin position="203"/>
        <end position="227"/>
    </location>
</feature>
<evidence type="ECO:0000256" key="10">
    <source>
        <dbReference type="ARBA" id="ARBA00023004"/>
    </source>
</evidence>
<evidence type="ECO:0000256" key="1">
    <source>
        <dbReference type="ARBA" id="ARBA00004651"/>
    </source>
</evidence>
<dbReference type="InterPro" id="IPR003317">
    <property type="entry name" value="Cyt-d_oxidase_su2"/>
</dbReference>